<reference evidence="1 2" key="2">
    <citation type="submission" date="2012-02" db="EMBL/GenBank/DDBJ databases">
        <title>Improved High-Quality Draft sequence of Eubacterium cellulosolvens 6.</title>
        <authorList>
            <consortium name="US DOE Joint Genome Institute"/>
            <person name="Lucas S."/>
            <person name="Han J."/>
            <person name="Lapidus A."/>
            <person name="Cheng J.-F."/>
            <person name="Goodwin L."/>
            <person name="Pitluck S."/>
            <person name="Peters L."/>
            <person name="Mikhailova N."/>
            <person name="Gu W."/>
            <person name="Detter J.C."/>
            <person name="Han C."/>
            <person name="Tapia R."/>
            <person name="Land M."/>
            <person name="Hauser L."/>
            <person name="Kyrpides N."/>
            <person name="Ivanova N."/>
            <person name="Pagani I."/>
            <person name="Johnson E."/>
            <person name="Mukhopadhyay B."/>
            <person name="Anderson I."/>
            <person name="Woyke T."/>
        </authorList>
    </citation>
    <scope>NUCLEOTIDE SEQUENCE [LARGE SCALE GENOMIC DNA]</scope>
    <source>
        <strain evidence="1 2">6</strain>
    </source>
</reference>
<evidence type="ECO:0000313" key="2">
    <source>
        <dbReference type="Proteomes" id="UP000005753"/>
    </source>
</evidence>
<protein>
    <submittedName>
        <fullName evidence="1">Uncharacterized protein</fullName>
    </submittedName>
</protein>
<dbReference type="Proteomes" id="UP000005753">
    <property type="component" value="Chromosome"/>
</dbReference>
<reference evidence="1 2" key="1">
    <citation type="submission" date="2010-08" db="EMBL/GenBank/DDBJ databases">
        <authorList>
            <consortium name="US DOE Joint Genome Institute (JGI-PGF)"/>
            <person name="Lucas S."/>
            <person name="Copeland A."/>
            <person name="Lapidus A."/>
            <person name="Cheng J.-F."/>
            <person name="Bruce D."/>
            <person name="Goodwin L."/>
            <person name="Pitluck S."/>
            <person name="Land M.L."/>
            <person name="Hauser L."/>
            <person name="Chang Y.-J."/>
            <person name="Anderson I.J."/>
            <person name="Johnson E."/>
            <person name="Mulhopadhyay B."/>
            <person name="Kyrpides N."/>
            <person name="Woyke T.J."/>
        </authorList>
    </citation>
    <scope>NUCLEOTIDE SEQUENCE [LARGE SCALE GENOMIC DNA]</scope>
    <source>
        <strain evidence="1 2">6</strain>
    </source>
</reference>
<evidence type="ECO:0000313" key="1">
    <source>
        <dbReference type="EMBL" id="EIM56939.1"/>
    </source>
</evidence>
<accession>I5AT16</accession>
<organism evidence="1 2">
    <name type="scientific">Eubacterium cellulosolvens (strain ATCC 43171 / JCM 9499 / 6)</name>
    <name type="common">Cillobacterium cellulosolvens</name>
    <dbReference type="NCBI Taxonomy" id="633697"/>
    <lineage>
        <taxon>Bacteria</taxon>
        <taxon>Bacillati</taxon>
        <taxon>Bacillota</taxon>
        <taxon>Clostridia</taxon>
        <taxon>Eubacteriales</taxon>
        <taxon>Eubacteriaceae</taxon>
        <taxon>Eubacterium</taxon>
    </lineage>
</organism>
<dbReference type="HOGENOM" id="CLU_1400643_0_0_9"/>
<dbReference type="STRING" id="633697.EubceDRAFT1_1122"/>
<sequence>MNETRVDVLFPHARWFACEILFLTNENAELIMNRNMQRLRRRGVRCACRKREASFAERSFRRTAAEGSFGVGVPKSVGGSFRNSVTACVSVPGSSPLKDFEVYERSLLRKSQRAFIYEARWYRDDDRPLHDTCRGRFLCGNEPRMHHRACTKWCKFGECGTSKGEALRWTKEIQRISGHTKRRSGNEPRMHQEV</sequence>
<proteinExistence type="predicted"/>
<dbReference type="AlphaFoldDB" id="I5AT16"/>
<gene>
    <name evidence="1" type="ORF">EubceDRAFT1_1122</name>
</gene>
<dbReference type="EMBL" id="CM001487">
    <property type="protein sequence ID" value="EIM56939.1"/>
    <property type="molecule type" value="Genomic_DNA"/>
</dbReference>
<name>I5AT16_EUBC6</name>
<keyword evidence="2" id="KW-1185">Reference proteome</keyword>